<dbReference type="Proteomes" id="UP000518188">
    <property type="component" value="Unassembled WGS sequence"/>
</dbReference>
<reference evidence="1 2" key="1">
    <citation type="submission" date="2020-04" db="EMBL/GenBank/DDBJ databases">
        <title>MicrobeNet Type strains.</title>
        <authorList>
            <person name="Nicholson A.C."/>
        </authorList>
    </citation>
    <scope>NUCLEOTIDE SEQUENCE [LARGE SCALE GENOMIC DNA]</scope>
    <source>
        <strain evidence="1 2">ATCC 700731</strain>
    </source>
</reference>
<proteinExistence type="predicted"/>
<gene>
    <name evidence="1" type="ORF">HGA11_13685</name>
</gene>
<name>A0A7X6MQ35_9MYCO</name>
<dbReference type="AlphaFoldDB" id="A0A7X6MQ35"/>
<evidence type="ECO:0000313" key="2">
    <source>
        <dbReference type="Proteomes" id="UP000518188"/>
    </source>
</evidence>
<dbReference type="RefSeq" id="WP_044523841.1">
    <property type="nucleotide sequence ID" value="NZ_HG322953.1"/>
</dbReference>
<accession>A0A7X6MQ35</accession>
<organism evidence="1 2">
    <name type="scientific">Mycolicibacterium septicum DSM 44393</name>
    <dbReference type="NCBI Taxonomy" id="1341646"/>
    <lineage>
        <taxon>Bacteria</taxon>
        <taxon>Bacillati</taxon>
        <taxon>Actinomycetota</taxon>
        <taxon>Actinomycetes</taxon>
        <taxon>Mycobacteriales</taxon>
        <taxon>Mycobacteriaceae</taxon>
        <taxon>Mycolicibacterium</taxon>
    </lineage>
</organism>
<sequence>MLGVRFVRRADGLTYDFVCDGEVHGFPSFKRLDLDIWCRRLPGFGWVVCNQASEVSSRPFDDAGRGDLPPEGVWVSFKGDRSYVYDLALMGDQVGTDCESP</sequence>
<evidence type="ECO:0000313" key="1">
    <source>
        <dbReference type="EMBL" id="NKZ12031.1"/>
    </source>
</evidence>
<dbReference type="EMBL" id="JAAXPJ010000005">
    <property type="protein sequence ID" value="NKZ12031.1"/>
    <property type="molecule type" value="Genomic_DNA"/>
</dbReference>
<protein>
    <submittedName>
        <fullName evidence="1">Uncharacterized protein</fullName>
    </submittedName>
</protein>
<comment type="caution">
    <text evidence="1">The sequence shown here is derived from an EMBL/GenBank/DDBJ whole genome shotgun (WGS) entry which is preliminary data.</text>
</comment>